<dbReference type="GO" id="GO:0003951">
    <property type="term" value="F:NAD+ kinase activity"/>
    <property type="evidence" value="ECO:0007669"/>
    <property type="project" value="InterPro"/>
</dbReference>
<dbReference type="GO" id="GO:0019674">
    <property type="term" value="P:NAD+ metabolic process"/>
    <property type="evidence" value="ECO:0007669"/>
    <property type="project" value="InterPro"/>
</dbReference>
<dbReference type="SUPFAM" id="SSF111331">
    <property type="entry name" value="NAD kinase/diacylglycerol kinase-like"/>
    <property type="match status" value="1"/>
</dbReference>
<protein>
    <submittedName>
        <fullName evidence="2">Uncharacterized protein</fullName>
    </submittedName>
</protein>
<evidence type="ECO:0000313" key="3">
    <source>
        <dbReference type="Proteomes" id="UP000277204"/>
    </source>
</evidence>
<evidence type="ECO:0000256" key="1">
    <source>
        <dbReference type="SAM" id="MobiDB-lite"/>
    </source>
</evidence>
<gene>
    <name evidence="2" type="ORF">SMRZ_LOCUS25786</name>
</gene>
<feature type="compositionally biased region" description="Polar residues" evidence="1">
    <location>
        <begin position="1"/>
        <end position="27"/>
    </location>
</feature>
<dbReference type="EMBL" id="UZAI01021792">
    <property type="protein sequence ID" value="VDP56502.1"/>
    <property type="molecule type" value="Genomic_DNA"/>
</dbReference>
<name>A0A183NBW1_9TREM</name>
<dbReference type="InterPro" id="IPR016064">
    <property type="entry name" value="NAD/diacylglycerol_kinase_sf"/>
</dbReference>
<reference evidence="2 3" key="1">
    <citation type="submission" date="2018-11" db="EMBL/GenBank/DDBJ databases">
        <authorList>
            <consortium name="Pathogen Informatics"/>
        </authorList>
    </citation>
    <scope>NUCLEOTIDE SEQUENCE [LARGE SCALE GENOMIC DNA]</scope>
    <source>
        <strain evidence="2 3">Zambia</strain>
    </source>
</reference>
<accession>A0A183NBW1</accession>
<dbReference type="Gene3D" id="2.60.200.30">
    <property type="entry name" value="Probable inorganic polyphosphate/atp-NAD kinase, domain 2"/>
    <property type="match status" value="1"/>
</dbReference>
<sequence>MNHIGNNNSDIQDTSTASNCSENQSQASNCSNDISSRSSSPDTEYHFLNDLVIDRGLSPFICDLLIKVNGREVTTVEGDGKQASNFFY</sequence>
<dbReference type="InterPro" id="IPR017437">
    <property type="entry name" value="ATP-NAD_kinase_PpnK-typ_C"/>
</dbReference>
<dbReference type="STRING" id="48269.A0A183NBW1"/>
<dbReference type="Proteomes" id="UP000277204">
    <property type="component" value="Unassembled WGS sequence"/>
</dbReference>
<feature type="region of interest" description="Disordered" evidence="1">
    <location>
        <begin position="1"/>
        <end position="41"/>
    </location>
</feature>
<dbReference type="AlphaFoldDB" id="A0A183NBW1"/>
<keyword evidence="3" id="KW-1185">Reference proteome</keyword>
<evidence type="ECO:0000313" key="2">
    <source>
        <dbReference type="EMBL" id="VDP56502.1"/>
    </source>
</evidence>
<organism evidence="2 3">
    <name type="scientific">Schistosoma margrebowiei</name>
    <dbReference type="NCBI Taxonomy" id="48269"/>
    <lineage>
        <taxon>Eukaryota</taxon>
        <taxon>Metazoa</taxon>
        <taxon>Spiralia</taxon>
        <taxon>Lophotrochozoa</taxon>
        <taxon>Platyhelminthes</taxon>
        <taxon>Trematoda</taxon>
        <taxon>Digenea</taxon>
        <taxon>Strigeidida</taxon>
        <taxon>Schistosomatoidea</taxon>
        <taxon>Schistosomatidae</taxon>
        <taxon>Schistosoma</taxon>
    </lineage>
</organism>
<proteinExistence type="predicted"/>
<feature type="compositionally biased region" description="Low complexity" evidence="1">
    <location>
        <begin position="28"/>
        <end position="40"/>
    </location>
</feature>